<name>A0ABQ3HIA6_9ACTN</name>
<dbReference type="EMBL" id="BNAD01000003">
    <property type="protein sequence ID" value="GHE17031.1"/>
    <property type="molecule type" value="Genomic_DNA"/>
</dbReference>
<evidence type="ECO:0008006" key="5">
    <source>
        <dbReference type="Google" id="ProtNLM"/>
    </source>
</evidence>
<sequence>MRHRRPRHAAPACALASVLALGACGEQPSGEPASTGASATTAQASGVTIPDDFPLSAGMGGPQDTIATSRTGTGLRDLELCRTTPLRGLGARDRMVADTSGGESADTRELLVLSGDEEATSLSEEITALATDCEVTRGVDGMEARTEVLASPFGPAPAATLLRTYTFDGAPGTGATVVHVVPVGPAVLLTSTYGQWTADRAEQAVDDTVEPLRDTVAALEAFGERPEATEDPTEDPTEEPTEQPTGEPAPAAIPADFPLLAGWPEDSSAEPGAGNGRQGPVRGADTVELRACGETWDESGHVDRLHAGWVDVEDHRIRQLTTYGDADAAAAAVEALVSQQRACPDEPAGEDGFATTREVRPVALGDDGWAILERDTFDGAPSAFGESSLVVRVGLAVLVVRHGGHAGYPSGDGHAQVEAMGSEAARSIARMCLFTKTGC</sequence>
<feature type="compositionally biased region" description="Low complexity" evidence="1">
    <location>
        <begin position="33"/>
        <end position="46"/>
    </location>
</feature>
<reference evidence="4" key="1">
    <citation type="journal article" date="2019" name="Int. J. Syst. Evol. Microbiol.">
        <title>The Global Catalogue of Microorganisms (GCM) 10K type strain sequencing project: providing services to taxonomists for standard genome sequencing and annotation.</title>
        <authorList>
            <consortium name="The Broad Institute Genomics Platform"/>
            <consortium name="The Broad Institute Genome Sequencing Center for Infectious Disease"/>
            <person name="Wu L."/>
            <person name="Ma J."/>
        </authorList>
    </citation>
    <scope>NUCLEOTIDE SEQUENCE [LARGE SCALE GENOMIC DNA]</scope>
    <source>
        <strain evidence="4">CGMCC 1.12791</strain>
    </source>
</reference>
<feature type="compositionally biased region" description="Low complexity" evidence="1">
    <location>
        <begin position="242"/>
        <end position="252"/>
    </location>
</feature>
<dbReference type="RefSeq" id="WP_191278902.1">
    <property type="nucleotide sequence ID" value="NZ_BNAD01000003.1"/>
</dbReference>
<keyword evidence="4" id="KW-1185">Reference proteome</keyword>
<evidence type="ECO:0000256" key="1">
    <source>
        <dbReference type="SAM" id="MobiDB-lite"/>
    </source>
</evidence>
<evidence type="ECO:0000313" key="3">
    <source>
        <dbReference type="EMBL" id="GHE17031.1"/>
    </source>
</evidence>
<feature type="compositionally biased region" description="Acidic residues" evidence="1">
    <location>
        <begin position="229"/>
        <end position="241"/>
    </location>
</feature>
<evidence type="ECO:0000313" key="4">
    <source>
        <dbReference type="Proteomes" id="UP000597341"/>
    </source>
</evidence>
<dbReference type="Proteomes" id="UP000597341">
    <property type="component" value="Unassembled WGS sequence"/>
</dbReference>
<proteinExistence type="predicted"/>
<dbReference type="PROSITE" id="PS51257">
    <property type="entry name" value="PROKAR_LIPOPROTEIN"/>
    <property type="match status" value="1"/>
</dbReference>
<feature type="region of interest" description="Disordered" evidence="1">
    <location>
        <begin position="221"/>
        <end position="282"/>
    </location>
</feature>
<gene>
    <name evidence="3" type="ORF">GCM10011376_16410</name>
</gene>
<feature type="chain" id="PRO_5046494874" description="PknH-like extracellular domain-containing protein" evidence="2">
    <location>
        <begin position="23"/>
        <end position="439"/>
    </location>
</feature>
<comment type="caution">
    <text evidence="3">The sequence shown here is derived from an EMBL/GenBank/DDBJ whole genome shotgun (WGS) entry which is preliminary data.</text>
</comment>
<organism evidence="3 4">
    <name type="scientific">Nocardioides flavus</name>
    <name type="common">ex Wang et al. 2016</name>
    <dbReference type="NCBI Taxonomy" id="2058780"/>
    <lineage>
        <taxon>Bacteria</taxon>
        <taxon>Bacillati</taxon>
        <taxon>Actinomycetota</taxon>
        <taxon>Actinomycetes</taxon>
        <taxon>Propionibacteriales</taxon>
        <taxon>Nocardioidaceae</taxon>
        <taxon>Nocardioides</taxon>
    </lineage>
</organism>
<feature type="region of interest" description="Disordered" evidence="1">
    <location>
        <begin position="26"/>
        <end position="69"/>
    </location>
</feature>
<feature type="signal peptide" evidence="2">
    <location>
        <begin position="1"/>
        <end position="22"/>
    </location>
</feature>
<accession>A0ABQ3HIA6</accession>
<evidence type="ECO:0000256" key="2">
    <source>
        <dbReference type="SAM" id="SignalP"/>
    </source>
</evidence>
<protein>
    <recommendedName>
        <fullName evidence="5">PknH-like extracellular domain-containing protein</fullName>
    </recommendedName>
</protein>
<keyword evidence="2" id="KW-0732">Signal</keyword>